<accession>A0ACB5T6Z0</accession>
<protein>
    <submittedName>
        <fullName evidence="1">Unnamed protein product</fullName>
    </submittedName>
</protein>
<name>A0ACB5T6Z0_AMBMO</name>
<comment type="caution">
    <text evidence="1">The sequence shown here is derived from an EMBL/GenBank/DDBJ whole genome shotgun (WGS) entry which is preliminary data.</text>
</comment>
<sequence>MIQTSTVSSLSSQEGADEVFRQRRWLSFMFSKEVPPVPLDDERIVYPLERSNFLSRILFWWITPLMIVGYKRTITSDDLFKLDDNMEIGNIYQTFSKNLQKRVSYYQNKHVLKKCSKRGETLATTTVDRIHDLEDFILPKGALFMALCCSFWFQYVKSIIQVCVQGVATALQPLILKKLTEFVEKKSLGLNPAVGKGIGYSLGNAAFLVFTGVIINHAFYNAMSVGAKAKSILVKSVLTKSFVLNDLGRHKYPEGKINALITTDLNRIDFASISIPILAGAPFSLAITIGFLVHNLGVYALIGIGLFFVCFLILGSMIPAMKSFRKEAQEFTDKRVTLKQRK</sequence>
<gene>
    <name evidence="1" type="ORF">Amon02_000561300</name>
</gene>
<evidence type="ECO:0000313" key="2">
    <source>
        <dbReference type="Proteomes" id="UP001165064"/>
    </source>
</evidence>
<organism evidence="1 2">
    <name type="scientific">Ambrosiozyma monospora</name>
    <name type="common">Yeast</name>
    <name type="synonym">Endomycopsis monosporus</name>
    <dbReference type="NCBI Taxonomy" id="43982"/>
    <lineage>
        <taxon>Eukaryota</taxon>
        <taxon>Fungi</taxon>
        <taxon>Dikarya</taxon>
        <taxon>Ascomycota</taxon>
        <taxon>Saccharomycotina</taxon>
        <taxon>Pichiomycetes</taxon>
        <taxon>Pichiales</taxon>
        <taxon>Pichiaceae</taxon>
        <taxon>Ambrosiozyma</taxon>
    </lineage>
</organism>
<dbReference type="Proteomes" id="UP001165064">
    <property type="component" value="Unassembled WGS sequence"/>
</dbReference>
<reference evidence="1" key="1">
    <citation type="submission" date="2023-04" db="EMBL/GenBank/DDBJ databases">
        <title>Ambrosiozyma monospora NBRC 10751.</title>
        <authorList>
            <person name="Ichikawa N."/>
            <person name="Sato H."/>
            <person name="Tonouchi N."/>
        </authorList>
    </citation>
    <scope>NUCLEOTIDE SEQUENCE</scope>
    <source>
        <strain evidence="1">NBRC 10751</strain>
    </source>
</reference>
<dbReference type="EMBL" id="BSXS01004194">
    <property type="protein sequence ID" value="GME82595.1"/>
    <property type="molecule type" value="Genomic_DNA"/>
</dbReference>
<keyword evidence="2" id="KW-1185">Reference proteome</keyword>
<evidence type="ECO:0000313" key="1">
    <source>
        <dbReference type="EMBL" id="GME82595.1"/>
    </source>
</evidence>
<proteinExistence type="predicted"/>